<accession>A0A8T3VZN2</accession>
<evidence type="ECO:0000313" key="2">
    <source>
        <dbReference type="EMBL" id="MBE6513396.1"/>
    </source>
</evidence>
<reference evidence="2" key="1">
    <citation type="submission" date="2019-04" db="EMBL/GenBank/DDBJ databases">
        <title>Evolution of Biomass-Degrading Anaerobic Consortia Revealed by Metagenomics.</title>
        <authorList>
            <person name="Peng X."/>
        </authorList>
    </citation>
    <scope>NUCLEOTIDE SEQUENCE</scope>
    <source>
        <strain evidence="2">SIG14</strain>
    </source>
</reference>
<organism evidence="2 3">
    <name type="scientific">Methanobrevibacter olleyae</name>
    <dbReference type="NCBI Taxonomy" id="294671"/>
    <lineage>
        <taxon>Archaea</taxon>
        <taxon>Methanobacteriati</taxon>
        <taxon>Methanobacteriota</taxon>
        <taxon>Methanomada group</taxon>
        <taxon>Methanobacteria</taxon>
        <taxon>Methanobacteriales</taxon>
        <taxon>Methanobacteriaceae</taxon>
        <taxon>Methanobrevibacter</taxon>
    </lineage>
</organism>
<evidence type="ECO:0000313" key="3">
    <source>
        <dbReference type="Proteomes" id="UP000732619"/>
    </source>
</evidence>
<feature type="region of interest" description="Disordered" evidence="1">
    <location>
        <begin position="62"/>
        <end position="84"/>
    </location>
</feature>
<comment type="caution">
    <text evidence="2">The sequence shown here is derived from an EMBL/GenBank/DDBJ whole genome shotgun (WGS) entry which is preliminary data.</text>
</comment>
<name>A0A8T3VZN2_METOL</name>
<protein>
    <submittedName>
        <fullName evidence="2">Uncharacterized protein</fullName>
    </submittedName>
</protein>
<feature type="compositionally biased region" description="Basic and acidic residues" evidence="1">
    <location>
        <begin position="62"/>
        <end position="72"/>
    </location>
</feature>
<feature type="region of interest" description="Disordered" evidence="1">
    <location>
        <begin position="99"/>
        <end position="118"/>
    </location>
</feature>
<feature type="compositionally biased region" description="Acidic residues" evidence="1">
    <location>
        <begin position="103"/>
        <end position="115"/>
    </location>
</feature>
<dbReference type="AlphaFoldDB" id="A0A8T3VZN2"/>
<sequence>MKHIIAETRINKSNRSLISTIPNTIVSLETLTNVDSIQWSYEIIDNKHIYYVDFIRKSNQETKADENNKEKTSSNIYVTTEKQEKTKKKHISSIDYDVLPSDETTETDNTSDESFEDTHNKIMKALERDEKGNSTIIKKSLHETDEDESERYQELLNTNSHRLTNKDNTYTISIQKNQRKTKLTFKLHFITTIKKQRICNITYKDGSLSDSQKALTNLSKMNKDEVNEFILENNQKAKSNLEKYELL</sequence>
<proteinExistence type="predicted"/>
<evidence type="ECO:0000256" key="1">
    <source>
        <dbReference type="SAM" id="MobiDB-lite"/>
    </source>
</evidence>
<dbReference type="Proteomes" id="UP000732619">
    <property type="component" value="Unassembled WGS sequence"/>
</dbReference>
<gene>
    <name evidence="2" type="ORF">E7Z75_09720</name>
</gene>
<dbReference type="EMBL" id="SUTG01000088">
    <property type="protein sequence ID" value="MBE6513396.1"/>
    <property type="molecule type" value="Genomic_DNA"/>
</dbReference>